<keyword evidence="6" id="KW-0472">Membrane</keyword>
<feature type="transmembrane region" description="Helical" evidence="6">
    <location>
        <begin position="38"/>
        <end position="60"/>
    </location>
</feature>
<feature type="transmembrane region" description="Helical" evidence="6">
    <location>
        <begin position="12"/>
        <end position="32"/>
    </location>
</feature>
<evidence type="ECO:0000256" key="5">
    <source>
        <dbReference type="SAM" id="MobiDB-lite"/>
    </source>
</evidence>
<dbReference type="Gene3D" id="3.30.420.10">
    <property type="entry name" value="Ribonuclease H-like superfamily/Ribonuclease H"/>
    <property type="match status" value="1"/>
</dbReference>
<dbReference type="Proteomes" id="UP000078543">
    <property type="component" value="Unassembled WGS sequence"/>
</dbReference>
<dbReference type="InterPro" id="IPR006054">
    <property type="entry name" value="DnaQ"/>
</dbReference>
<evidence type="ECO:0000256" key="1">
    <source>
        <dbReference type="ARBA" id="ARBA00012417"/>
    </source>
</evidence>
<dbReference type="GO" id="GO:0005829">
    <property type="term" value="C:cytosol"/>
    <property type="evidence" value="ECO:0007669"/>
    <property type="project" value="TreeGrafter"/>
</dbReference>
<dbReference type="InterPro" id="IPR036397">
    <property type="entry name" value="RNaseH_sf"/>
</dbReference>
<dbReference type="GO" id="GO:0003887">
    <property type="term" value="F:DNA-directed DNA polymerase activity"/>
    <property type="evidence" value="ECO:0007669"/>
    <property type="project" value="UniProtKB-EC"/>
</dbReference>
<evidence type="ECO:0000313" key="10">
    <source>
        <dbReference type="Proteomes" id="UP000078543"/>
    </source>
</evidence>
<dbReference type="SUPFAM" id="SSF53098">
    <property type="entry name" value="Ribonuclease H-like"/>
    <property type="match status" value="1"/>
</dbReference>
<dbReference type="AlphaFoldDB" id="A0A178MP18"/>
<dbReference type="GO" id="GO:0045004">
    <property type="term" value="P:DNA replication proofreading"/>
    <property type="evidence" value="ECO:0007669"/>
    <property type="project" value="TreeGrafter"/>
</dbReference>
<dbReference type="InterPro" id="IPR012337">
    <property type="entry name" value="RNaseH-like_sf"/>
</dbReference>
<keyword evidence="6" id="KW-0812">Transmembrane</keyword>
<dbReference type="RefSeq" id="WP_068501235.1">
    <property type="nucleotide sequence ID" value="NZ_LWQU01000144.1"/>
</dbReference>
<dbReference type="InterPro" id="IPR013520">
    <property type="entry name" value="Ribonucl_H"/>
</dbReference>
<evidence type="ECO:0000256" key="6">
    <source>
        <dbReference type="SAM" id="Phobius"/>
    </source>
</evidence>
<dbReference type="GO" id="GO:0003677">
    <property type="term" value="F:DNA binding"/>
    <property type="evidence" value="ECO:0007669"/>
    <property type="project" value="InterPro"/>
</dbReference>
<keyword evidence="10" id="KW-1185">Reference proteome</keyword>
<feature type="domain" description="Exonuclease" evidence="8">
    <location>
        <begin position="255"/>
        <end position="423"/>
    </location>
</feature>
<gene>
    <name evidence="9" type="ORF">A6A05_13125</name>
</gene>
<evidence type="ECO:0000313" key="9">
    <source>
        <dbReference type="EMBL" id="OAN49767.1"/>
    </source>
</evidence>
<reference evidence="9 10" key="1">
    <citation type="submission" date="2016-04" db="EMBL/GenBank/DDBJ databases">
        <title>Draft genome sequence of freshwater magnetotactic bacteria Magnetospirillum marisnigri SP-1 and Magnetospirillum moscoviense BB-1.</title>
        <authorList>
            <person name="Koziaeva V."/>
            <person name="Dziuba M.V."/>
            <person name="Ivanov T.M."/>
            <person name="Kuznetsov B."/>
            <person name="Grouzdev D.S."/>
        </authorList>
    </citation>
    <scope>NUCLEOTIDE SEQUENCE [LARGE SCALE GENOMIC DNA]</scope>
    <source>
        <strain evidence="9 10">BB-1</strain>
    </source>
</reference>
<comment type="subunit">
    <text evidence="3">DNA polymerase III contains a core (composed of alpha, epsilon and theta chains) that associates with a tau subunit. This core dimerizes to form the POLIII' complex. PolIII' associates with the gamma complex (composed of gamma, delta, delta', psi and chi chains) and with the beta chain to form the complete DNA polymerase III complex.</text>
</comment>
<comment type="caution">
    <text evidence="9">The sequence shown here is derived from an EMBL/GenBank/DDBJ whole genome shotgun (WGS) entry which is preliminary data.</text>
</comment>
<organism evidence="9 10">
    <name type="scientific">Magnetospirillum moscoviense</name>
    <dbReference type="NCBI Taxonomy" id="1437059"/>
    <lineage>
        <taxon>Bacteria</taxon>
        <taxon>Pseudomonadati</taxon>
        <taxon>Pseudomonadota</taxon>
        <taxon>Alphaproteobacteria</taxon>
        <taxon>Rhodospirillales</taxon>
        <taxon>Rhodospirillaceae</taxon>
        <taxon>Magnetospirillum</taxon>
    </lineage>
</organism>
<evidence type="ECO:0000259" key="8">
    <source>
        <dbReference type="SMART" id="SM00479"/>
    </source>
</evidence>
<dbReference type="STRING" id="1437059.A6A05_13125"/>
<dbReference type="FunFam" id="3.30.420.10:FF:000045">
    <property type="entry name" value="3'-5' exonuclease DinG"/>
    <property type="match status" value="1"/>
</dbReference>
<dbReference type="CDD" id="cd06127">
    <property type="entry name" value="DEDDh"/>
    <property type="match status" value="1"/>
</dbReference>
<dbReference type="SMART" id="SM00479">
    <property type="entry name" value="EXOIII"/>
    <property type="match status" value="1"/>
</dbReference>
<accession>A0A178MP18</accession>
<protein>
    <recommendedName>
        <fullName evidence="1">DNA-directed DNA polymerase</fullName>
        <ecNumber evidence="1">2.7.7.7</ecNumber>
    </recommendedName>
</protein>
<comment type="catalytic activity">
    <reaction evidence="4">
        <text>DNA(n) + a 2'-deoxyribonucleoside 5'-triphosphate = DNA(n+1) + diphosphate</text>
        <dbReference type="Rhea" id="RHEA:22508"/>
        <dbReference type="Rhea" id="RHEA-COMP:17339"/>
        <dbReference type="Rhea" id="RHEA-COMP:17340"/>
        <dbReference type="ChEBI" id="CHEBI:33019"/>
        <dbReference type="ChEBI" id="CHEBI:61560"/>
        <dbReference type="ChEBI" id="CHEBI:173112"/>
        <dbReference type="EC" id="2.7.7.7"/>
    </reaction>
</comment>
<dbReference type="InterPro" id="IPR000014">
    <property type="entry name" value="PAS"/>
</dbReference>
<evidence type="ECO:0000256" key="4">
    <source>
        <dbReference type="ARBA" id="ARBA00049244"/>
    </source>
</evidence>
<keyword evidence="6" id="KW-1133">Transmembrane helix</keyword>
<sequence>MNVRPGHISTMVVGFALVVLALAVLALLPHFVPGFSPPPWLAGLVAVGAWLALIGIHEMAQSGLRERRSLRSCLEAVAHGQAVPPTLVQHFDKQKGELADMARLIGEIADKRVIAGAKPDQRLAAVLRALHDGVVVVTETGLISLINGPAKAMLGGERAAVGGSIFASVDRESLVAATARAQRTGGKPIEAGLALLDGTVHSVQVLDFGEHRGAVITIPSEELHATGEVELALDLHDAPPVAASPVDDTLLAELPVLVLDTETTGLDAARDSIVSVGAVRCHGTRIYRSTVLDLLVDPGRRIPARAIAVHGIDDAMVTGKPSIAQVFPDILAMMAGTVMVGHNIGFDLALLHNAAVRTGQAWVPPPRLDILLLAAALNPDETALELDHQAARLGINISGRHTALGDALVTAEIWVRLVPQLERQGIKTLGAARAFSRQARQQMERHREMGWDEDSQMGGNAR</sequence>
<evidence type="ECO:0000256" key="2">
    <source>
        <dbReference type="ARBA" id="ARBA00025483"/>
    </source>
</evidence>
<feature type="region of interest" description="Disordered" evidence="5">
    <location>
        <begin position="443"/>
        <end position="462"/>
    </location>
</feature>
<comment type="function">
    <text evidence="2">DNA polymerase III is a complex, multichain enzyme responsible for most of the replicative synthesis in bacteria. The epsilon subunit contain the editing function and is a proofreading 3'-5' exonuclease.</text>
</comment>
<dbReference type="PANTHER" id="PTHR30231:SF41">
    <property type="entry name" value="DNA POLYMERASE III SUBUNIT EPSILON"/>
    <property type="match status" value="1"/>
</dbReference>
<dbReference type="EMBL" id="LWQU01000144">
    <property type="protein sequence ID" value="OAN49767.1"/>
    <property type="molecule type" value="Genomic_DNA"/>
</dbReference>
<dbReference type="Pfam" id="PF00929">
    <property type="entry name" value="RNase_T"/>
    <property type="match status" value="1"/>
</dbReference>
<dbReference type="SMART" id="SM00091">
    <property type="entry name" value="PAS"/>
    <property type="match status" value="1"/>
</dbReference>
<proteinExistence type="predicted"/>
<evidence type="ECO:0000256" key="3">
    <source>
        <dbReference type="ARBA" id="ARBA00026073"/>
    </source>
</evidence>
<dbReference type="GO" id="GO:0008408">
    <property type="term" value="F:3'-5' exonuclease activity"/>
    <property type="evidence" value="ECO:0007669"/>
    <property type="project" value="TreeGrafter"/>
</dbReference>
<dbReference type="EC" id="2.7.7.7" evidence="1"/>
<dbReference type="Gene3D" id="3.30.450.20">
    <property type="entry name" value="PAS domain"/>
    <property type="match status" value="1"/>
</dbReference>
<dbReference type="NCBIfam" id="TIGR00573">
    <property type="entry name" value="dnaq"/>
    <property type="match status" value="1"/>
</dbReference>
<dbReference type="SUPFAM" id="SSF55785">
    <property type="entry name" value="PYP-like sensor domain (PAS domain)"/>
    <property type="match status" value="1"/>
</dbReference>
<dbReference type="OrthoDB" id="9804290at2"/>
<dbReference type="InterPro" id="IPR035965">
    <property type="entry name" value="PAS-like_dom_sf"/>
</dbReference>
<evidence type="ECO:0000259" key="7">
    <source>
        <dbReference type="SMART" id="SM00091"/>
    </source>
</evidence>
<feature type="domain" description="PAS" evidence="7">
    <location>
        <begin position="121"/>
        <end position="186"/>
    </location>
</feature>
<dbReference type="PANTHER" id="PTHR30231">
    <property type="entry name" value="DNA POLYMERASE III SUBUNIT EPSILON"/>
    <property type="match status" value="1"/>
</dbReference>
<name>A0A178MP18_9PROT</name>